<proteinExistence type="predicted"/>
<evidence type="ECO:0000313" key="1">
    <source>
        <dbReference type="EMBL" id="MEE1865884.1"/>
    </source>
</evidence>
<dbReference type="Proteomes" id="UP001307839">
    <property type="component" value="Unassembled WGS sequence"/>
</dbReference>
<evidence type="ECO:0000313" key="2">
    <source>
        <dbReference type="Proteomes" id="UP001307839"/>
    </source>
</evidence>
<gene>
    <name evidence="1" type="ORF">V0R53_05705</name>
</gene>
<accession>A0AB35WRN4</accession>
<dbReference type="EMBL" id="JAZDQP010000003">
    <property type="protein sequence ID" value="MEE1865884.1"/>
    <property type="molecule type" value="Genomic_DNA"/>
</dbReference>
<dbReference type="AlphaFoldDB" id="A0AB35WRN4"/>
<dbReference type="RefSeq" id="WP_330079026.1">
    <property type="nucleotide sequence ID" value="NZ_JAZDCU010000003.1"/>
</dbReference>
<protein>
    <submittedName>
        <fullName evidence="1">Uncharacterized protein</fullName>
    </submittedName>
</protein>
<organism evidence="1 2">
    <name type="scientific">Pseudomonas auratipiscis</name>
    <dbReference type="NCBI Taxonomy" id="3115853"/>
    <lineage>
        <taxon>Bacteria</taxon>
        <taxon>Pseudomonadati</taxon>
        <taxon>Pseudomonadota</taxon>
        <taxon>Gammaproteobacteria</taxon>
        <taxon>Pseudomonadales</taxon>
        <taxon>Pseudomonadaceae</taxon>
        <taxon>Pseudomonas</taxon>
    </lineage>
</organism>
<reference evidence="1 2" key="1">
    <citation type="submission" date="2024-01" db="EMBL/GenBank/DDBJ databases">
        <title>Unpublished Manusciprt.</title>
        <authorList>
            <person name="Duman M."/>
            <person name="Valdes E.G."/>
            <person name="Ajmi N."/>
            <person name="Altun S."/>
            <person name="Saticioglu I.B."/>
        </authorList>
    </citation>
    <scope>NUCLEOTIDE SEQUENCE [LARGE SCALE GENOMIC DNA]</scope>
    <source>
        <strain evidence="1 2">120P</strain>
    </source>
</reference>
<sequence>MAGIDIQVGVMGSIHDQAMQYIYQQVLQRVLEHLSQAQKASLQLLVQRLIVAAGGLERTKGLRLMFVFDASLRCAQALACVRAAQLSIAARAPHTFHLRIATAWQAGMSTTAQANIDSTFSRLFMHDDPRVELLVLDADELLSYDNRRAPSDAQQLAERQEWLLCGHLGGGSPLLANFASHGYLHLAELARQAITWQGRVDAVINADSLADRKRYLAWSRRSLRNAELLGARPIHSCAAALLEGMGELHRRYLDLLQGHESAFVPAGAEPEFGEQPALRFITIDDLVADHETLHAKRLSRFLGYNFDQQADPGGHSGIANPLLLAHLQGLKAEFIDNTQYGDGIHLYLQQTRQRMQRNDDFATVETCIFDYWQTGELEQRRGEANDFASQAYGLSEAQLVCQLFSPFVGRGAQLETFLCRCHPGMLVAMPYLHKALQGQSAPEPVVQWLVDTSGLPLPMLQKLYSRDALAGGSQCLLSRLRVRGANLRHLKYRAANSVLSDGEQAGIC</sequence>
<keyword evidence="2" id="KW-1185">Reference proteome</keyword>
<name>A0AB35WRN4_9PSED</name>
<comment type="caution">
    <text evidence="1">The sequence shown here is derived from an EMBL/GenBank/DDBJ whole genome shotgun (WGS) entry which is preliminary data.</text>
</comment>